<dbReference type="InterPro" id="IPR007627">
    <property type="entry name" value="RNA_pol_sigma70_r2"/>
</dbReference>
<comment type="similarity">
    <text evidence="1">Belongs to the sigma-70 factor family. ECF subfamily.</text>
</comment>
<gene>
    <name evidence="7" type="ORF">MNBD_ACTINO02-3260</name>
</gene>
<dbReference type="Pfam" id="PF08281">
    <property type="entry name" value="Sigma70_r4_2"/>
    <property type="match status" value="1"/>
</dbReference>
<dbReference type="GO" id="GO:0016987">
    <property type="term" value="F:sigma factor activity"/>
    <property type="evidence" value="ECO:0007669"/>
    <property type="project" value="UniProtKB-KW"/>
</dbReference>
<dbReference type="Gene3D" id="1.10.10.10">
    <property type="entry name" value="Winged helix-like DNA-binding domain superfamily/Winged helix DNA-binding domain"/>
    <property type="match status" value="1"/>
</dbReference>
<evidence type="ECO:0000313" key="7">
    <source>
        <dbReference type="EMBL" id="VAW05248.1"/>
    </source>
</evidence>
<keyword evidence="3" id="KW-0731">Sigma factor</keyword>
<feature type="domain" description="RNA polymerase sigma-70 region 2" evidence="5">
    <location>
        <begin position="3"/>
        <end position="53"/>
    </location>
</feature>
<feature type="domain" description="RNA polymerase sigma factor 70 region 4 type 2" evidence="6">
    <location>
        <begin position="77"/>
        <end position="127"/>
    </location>
</feature>
<keyword evidence="2" id="KW-0805">Transcription regulation</keyword>
<organism evidence="7">
    <name type="scientific">hydrothermal vent metagenome</name>
    <dbReference type="NCBI Taxonomy" id="652676"/>
    <lineage>
        <taxon>unclassified sequences</taxon>
        <taxon>metagenomes</taxon>
        <taxon>ecological metagenomes</taxon>
    </lineage>
</organism>
<dbReference type="NCBIfam" id="TIGR02937">
    <property type="entry name" value="sigma70-ECF"/>
    <property type="match status" value="1"/>
</dbReference>
<evidence type="ECO:0000259" key="5">
    <source>
        <dbReference type="Pfam" id="PF04542"/>
    </source>
</evidence>
<dbReference type="InterPro" id="IPR013249">
    <property type="entry name" value="RNA_pol_sigma70_r4_t2"/>
</dbReference>
<dbReference type="GO" id="GO:0006352">
    <property type="term" value="P:DNA-templated transcription initiation"/>
    <property type="evidence" value="ECO:0007669"/>
    <property type="project" value="InterPro"/>
</dbReference>
<keyword evidence="4" id="KW-0804">Transcription</keyword>
<dbReference type="InterPro" id="IPR013325">
    <property type="entry name" value="RNA_pol_sigma_r2"/>
</dbReference>
<name>A0A3B0SIN8_9ZZZZ</name>
<evidence type="ECO:0000256" key="4">
    <source>
        <dbReference type="ARBA" id="ARBA00023163"/>
    </source>
</evidence>
<dbReference type="EMBL" id="UOEK01000312">
    <property type="protein sequence ID" value="VAW05248.1"/>
    <property type="molecule type" value="Genomic_DNA"/>
</dbReference>
<dbReference type="Gene3D" id="1.10.1740.10">
    <property type="match status" value="1"/>
</dbReference>
<reference evidence="7" key="1">
    <citation type="submission" date="2018-06" db="EMBL/GenBank/DDBJ databases">
        <authorList>
            <person name="Zhirakovskaya E."/>
        </authorList>
    </citation>
    <scope>NUCLEOTIDE SEQUENCE</scope>
</reference>
<sequence>MGANQNDAADLAQETFLRALRGAERFRGDSSVRTWLFGIARNVFRESVRRQQRNRTVSLSPATEQAALNETPTPMVEIEMVLASLTTDDREALVLRFVFDLSGEDTATALGISHAAARQRISRARAAFKKNWEDS</sequence>
<dbReference type="InterPro" id="IPR036388">
    <property type="entry name" value="WH-like_DNA-bd_sf"/>
</dbReference>
<evidence type="ECO:0008006" key="8">
    <source>
        <dbReference type="Google" id="ProtNLM"/>
    </source>
</evidence>
<dbReference type="GO" id="GO:0003677">
    <property type="term" value="F:DNA binding"/>
    <property type="evidence" value="ECO:0007669"/>
    <property type="project" value="InterPro"/>
</dbReference>
<dbReference type="InterPro" id="IPR014284">
    <property type="entry name" value="RNA_pol_sigma-70_dom"/>
</dbReference>
<dbReference type="InterPro" id="IPR039425">
    <property type="entry name" value="RNA_pol_sigma-70-like"/>
</dbReference>
<dbReference type="InterPro" id="IPR013324">
    <property type="entry name" value="RNA_pol_sigma_r3/r4-like"/>
</dbReference>
<dbReference type="Pfam" id="PF04542">
    <property type="entry name" value="Sigma70_r2"/>
    <property type="match status" value="1"/>
</dbReference>
<evidence type="ECO:0000259" key="6">
    <source>
        <dbReference type="Pfam" id="PF08281"/>
    </source>
</evidence>
<dbReference type="PANTHER" id="PTHR43133:SF61">
    <property type="entry name" value="ECF RNA POLYMERASE SIGMA FACTOR SIGC"/>
    <property type="match status" value="1"/>
</dbReference>
<dbReference type="CDD" id="cd06171">
    <property type="entry name" value="Sigma70_r4"/>
    <property type="match status" value="1"/>
</dbReference>
<dbReference type="AlphaFoldDB" id="A0A3B0SIN8"/>
<dbReference type="PANTHER" id="PTHR43133">
    <property type="entry name" value="RNA POLYMERASE ECF-TYPE SIGMA FACTO"/>
    <property type="match status" value="1"/>
</dbReference>
<evidence type="ECO:0000256" key="1">
    <source>
        <dbReference type="ARBA" id="ARBA00010641"/>
    </source>
</evidence>
<dbReference type="SUPFAM" id="SSF88659">
    <property type="entry name" value="Sigma3 and sigma4 domains of RNA polymerase sigma factors"/>
    <property type="match status" value="1"/>
</dbReference>
<evidence type="ECO:0000256" key="2">
    <source>
        <dbReference type="ARBA" id="ARBA00023015"/>
    </source>
</evidence>
<proteinExistence type="inferred from homology"/>
<protein>
    <recommendedName>
        <fullName evidence="8">RNA polymerase ECF-type sigma factor</fullName>
    </recommendedName>
</protein>
<accession>A0A3B0SIN8</accession>
<evidence type="ECO:0000256" key="3">
    <source>
        <dbReference type="ARBA" id="ARBA00023082"/>
    </source>
</evidence>
<dbReference type="SUPFAM" id="SSF88946">
    <property type="entry name" value="Sigma2 domain of RNA polymerase sigma factors"/>
    <property type="match status" value="1"/>
</dbReference>